<dbReference type="InterPro" id="IPR016187">
    <property type="entry name" value="CTDL_fold"/>
</dbReference>
<keyword evidence="1" id="KW-0732">Signal</keyword>
<protein>
    <submittedName>
        <fullName evidence="3 4">Uncharacterized protein</fullName>
    </submittedName>
</protein>
<evidence type="ECO:0000313" key="3">
    <source>
        <dbReference type="WBParaSite" id="MBELARI_LOCUS12285"/>
    </source>
</evidence>
<dbReference type="WBParaSite" id="MBELARI_LOCUS12285">
    <property type="protein sequence ID" value="MBELARI_LOCUS12285"/>
    <property type="gene ID" value="MBELARI_LOCUS12285"/>
</dbReference>
<sequence>MLLIVFFLITSTTCQPYTFQQNQPIKASFQSALFQDCARGCVALSTSQTNCKGFNFTEPAQSFGEYGTKISCFYPTSGPYDFVLRNSDVRCPNPGAANFSSNITQPKTCQAGWQLFNGECYSVQPYSTKLCANFGATVPQIGSLAENIFIADMLNTGCEMVGTWNKQTALIGGTANNKAQVFVGNTQQIAPFSALQRAASATRNQLVMHSSTCTGDNALGWWYPTNKGVDGLPSMICKMN</sequence>
<reference evidence="3 4" key="1">
    <citation type="submission" date="2024-02" db="UniProtKB">
        <authorList>
            <consortium name="WormBaseParasite"/>
        </authorList>
    </citation>
    <scope>IDENTIFICATION</scope>
</reference>
<dbReference type="Gene3D" id="3.10.100.10">
    <property type="entry name" value="Mannose-Binding Protein A, subunit A"/>
    <property type="match status" value="1"/>
</dbReference>
<dbReference type="InterPro" id="IPR016186">
    <property type="entry name" value="C-type_lectin-like/link_sf"/>
</dbReference>
<proteinExistence type="predicted"/>
<feature type="signal peptide" evidence="1">
    <location>
        <begin position="1"/>
        <end position="16"/>
    </location>
</feature>
<dbReference type="Proteomes" id="UP000887575">
    <property type="component" value="Unassembled WGS sequence"/>
</dbReference>
<dbReference type="SUPFAM" id="SSF56436">
    <property type="entry name" value="C-type lectin-like"/>
    <property type="match status" value="1"/>
</dbReference>
<dbReference type="WBParaSite" id="MBELARI_LOCUS12311">
    <property type="protein sequence ID" value="MBELARI_LOCUS12311"/>
    <property type="gene ID" value="MBELARI_LOCUS12311"/>
</dbReference>
<keyword evidence="2" id="KW-1185">Reference proteome</keyword>
<organism evidence="2 4">
    <name type="scientific">Mesorhabditis belari</name>
    <dbReference type="NCBI Taxonomy" id="2138241"/>
    <lineage>
        <taxon>Eukaryota</taxon>
        <taxon>Metazoa</taxon>
        <taxon>Ecdysozoa</taxon>
        <taxon>Nematoda</taxon>
        <taxon>Chromadorea</taxon>
        <taxon>Rhabditida</taxon>
        <taxon>Rhabditina</taxon>
        <taxon>Rhabditomorpha</taxon>
        <taxon>Rhabditoidea</taxon>
        <taxon>Rhabditidae</taxon>
        <taxon>Mesorhabditinae</taxon>
        <taxon>Mesorhabditis</taxon>
    </lineage>
</organism>
<evidence type="ECO:0000313" key="2">
    <source>
        <dbReference type="Proteomes" id="UP000887575"/>
    </source>
</evidence>
<name>A0AAF3EEC5_9BILA</name>
<accession>A0AAF3EEC5</accession>
<feature type="chain" id="PRO_5041856377" evidence="1">
    <location>
        <begin position="17"/>
        <end position="240"/>
    </location>
</feature>
<dbReference type="AlphaFoldDB" id="A0AAF3EEC5"/>
<evidence type="ECO:0000313" key="4">
    <source>
        <dbReference type="WBParaSite" id="MBELARI_LOCUS12311"/>
    </source>
</evidence>
<evidence type="ECO:0000256" key="1">
    <source>
        <dbReference type="SAM" id="SignalP"/>
    </source>
</evidence>